<protein>
    <submittedName>
        <fullName evidence="1">TIGR02450 family Trp-rich protein</fullName>
    </submittedName>
</protein>
<reference evidence="1 2" key="1">
    <citation type="submission" date="2019-04" db="EMBL/GenBank/DDBJ databases">
        <title>Thalassotalea guangxiensis sp. nov., isolated from sediment of the coastal wetland.</title>
        <authorList>
            <person name="Zheng S."/>
            <person name="Zhang D."/>
        </authorList>
    </citation>
    <scope>NUCLEOTIDE SEQUENCE [LARGE SCALE GENOMIC DNA]</scope>
    <source>
        <strain evidence="1 2">ZS-4</strain>
    </source>
</reference>
<name>A0A4V5NUJ6_9GAMM</name>
<dbReference type="Proteomes" id="UP000307999">
    <property type="component" value="Unassembled WGS sequence"/>
</dbReference>
<dbReference type="NCBIfam" id="TIGR02450">
    <property type="entry name" value="TIGR02450 family Trp-rich protein"/>
    <property type="match status" value="1"/>
</dbReference>
<evidence type="ECO:0000313" key="2">
    <source>
        <dbReference type="Proteomes" id="UP000307999"/>
    </source>
</evidence>
<keyword evidence="2" id="KW-1185">Reference proteome</keyword>
<dbReference type="Pfam" id="PF09493">
    <property type="entry name" value="DUF2389"/>
    <property type="match status" value="1"/>
</dbReference>
<gene>
    <name evidence="1" type="ORF">E8M12_07120</name>
</gene>
<proteinExistence type="predicted"/>
<accession>A0A4V5NUJ6</accession>
<dbReference type="RefSeq" id="WP_136735406.1">
    <property type="nucleotide sequence ID" value="NZ_SWDB01000014.1"/>
</dbReference>
<dbReference type="EMBL" id="SWDB01000014">
    <property type="protein sequence ID" value="TKB45699.1"/>
    <property type="molecule type" value="Genomic_DNA"/>
</dbReference>
<sequence>MSNQINPKKLLHSKWTKRQVENRRKHFIVVAVKYDELGKVSDCQIQAVLDTEPQGIDWRQLRDSSCWQMGWK</sequence>
<dbReference type="InterPro" id="IPR012663">
    <property type="entry name" value="CHP02450_Tryp"/>
</dbReference>
<dbReference type="OrthoDB" id="5592973at2"/>
<organism evidence="1 2">
    <name type="scientific">Thalassotalea mangrovi</name>
    <dbReference type="NCBI Taxonomy" id="2572245"/>
    <lineage>
        <taxon>Bacteria</taxon>
        <taxon>Pseudomonadati</taxon>
        <taxon>Pseudomonadota</taxon>
        <taxon>Gammaproteobacteria</taxon>
        <taxon>Alteromonadales</taxon>
        <taxon>Colwelliaceae</taxon>
        <taxon>Thalassotalea</taxon>
    </lineage>
</organism>
<dbReference type="AlphaFoldDB" id="A0A4V5NUJ6"/>
<evidence type="ECO:0000313" key="1">
    <source>
        <dbReference type="EMBL" id="TKB45699.1"/>
    </source>
</evidence>
<comment type="caution">
    <text evidence="1">The sequence shown here is derived from an EMBL/GenBank/DDBJ whole genome shotgun (WGS) entry which is preliminary data.</text>
</comment>